<gene>
    <name evidence="2" type="ORF">F3Y22_tig00110123pilonHSYRG00061</name>
</gene>
<protein>
    <submittedName>
        <fullName evidence="2">Uncharacterized protein</fullName>
    </submittedName>
</protein>
<evidence type="ECO:0000256" key="1">
    <source>
        <dbReference type="SAM" id="MobiDB-lite"/>
    </source>
</evidence>
<comment type="caution">
    <text evidence="2">The sequence shown here is derived from an EMBL/GenBank/DDBJ whole genome shotgun (WGS) entry which is preliminary data.</text>
</comment>
<keyword evidence="3" id="KW-1185">Reference proteome</keyword>
<accession>A0A6A3BN86</accession>
<dbReference type="Proteomes" id="UP000436088">
    <property type="component" value="Unassembled WGS sequence"/>
</dbReference>
<name>A0A6A3BN86_HIBSY</name>
<sequence>MEQGNRWSSGVMNGSPNRPKKVINLRRLNRFRRTRRVAVEANGGVSATNGRKTVVSSRLWGG</sequence>
<feature type="region of interest" description="Disordered" evidence="1">
    <location>
        <begin position="1"/>
        <end position="20"/>
    </location>
</feature>
<evidence type="ECO:0000313" key="2">
    <source>
        <dbReference type="EMBL" id="KAE8716329.1"/>
    </source>
</evidence>
<dbReference type="AlphaFoldDB" id="A0A6A3BN86"/>
<evidence type="ECO:0000313" key="3">
    <source>
        <dbReference type="Proteomes" id="UP000436088"/>
    </source>
</evidence>
<feature type="compositionally biased region" description="Polar residues" evidence="1">
    <location>
        <begin position="1"/>
        <end position="16"/>
    </location>
</feature>
<reference evidence="2" key="1">
    <citation type="submission" date="2019-09" db="EMBL/GenBank/DDBJ databases">
        <title>Draft genome information of white flower Hibiscus syriacus.</title>
        <authorList>
            <person name="Kim Y.-M."/>
        </authorList>
    </citation>
    <scope>NUCLEOTIDE SEQUENCE [LARGE SCALE GENOMIC DNA]</scope>
    <source>
        <strain evidence="2">YM2019G1</strain>
    </source>
</reference>
<organism evidence="2 3">
    <name type="scientific">Hibiscus syriacus</name>
    <name type="common">Rose of Sharon</name>
    <dbReference type="NCBI Taxonomy" id="106335"/>
    <lineage>
        <taxon>Eukaryota</taxon>
        <taxon>Viridiplantae</taxon>
        <taxon>Streptophyta</taxon>
        <taxon>Embryophyta</taxon>
        <taxon>Tracheophyta</taxon>
        <taxon>Spermatophyta</taxon>
        <taxon>Magnoliopsida</taxon>
        <taxon>eudicotyledons</taxon>
        <taxon>Gunneridae</taxon>
        <taxon>Pentapetalae</taxon>
        <taxon>rosids</taxon>
        <taxon>malvids</taxon>
        <taxon>Malvales</taxon>
        <taxon>Malvaceae</taxon>
        <taxon>Malvoideae</taxon>
        <taxon>Hibiscus</taxon>
    </lineage>
</organism>
<proteinExistence type="predicted"/>
<dbReference type="EMBL" id="VEPZ02000848">
    <property type="protein sequence ID" value="KAE8716329.1"/>
    <property type="molecule type" value="Genomic_DNA"/>
</dbReference>